<organism evidence="9 10">
    <name type="scientific">Actinidia rufa</name>
    <dbReference type="NCBI Taxonomy" id="165716"/>
    <lineage>
        <taxon>Eukaryota</taxon>
        <taxon>Viridiplantae</taxon>
        <taxon>Streptophyta</taxon>
        <taxon>Embryophyta</taxon>
        <taxon>Tracheophyta</taxon>
        <taxon>Spermatophyta</taxon>
        <taxon>Magnoliopsida</taxon>
        <taxon>eudicotyledons</taxon>
        <taxon>Gunneridae</taxon>
        <taxon>Pentapetalae</taxon>
        <taxon>asterids</taxon>
        <taxon>Ericales</taxon>
        <taxon>Actinidiaceae</taxon>
        <taxon>Actinidia</taxon>
    </lineage>
</organism>
<dbReference type="PANTHER" id="PTHR11040:SF41">
    <property type="entry name" value="ZINC TRANSPORTER 7"/>
    <property type="match status" value="1"/>
</dbReference>
<dbReference type="GO" id="GO:0005886">
    <property type="term" value="C:plasma membrane"/>
    <property type="evidence" value="ECO:0007669"/>
    <property type="project" value="TreeGrafter"/>
</dbReference>
<dbReference type="OrthoDB" id="448280at2759"/>
<dbReference type="GO" id="GO:0005385">
    <property type="term" value="F:zinc ion transmembrane transporter activity"/>
    <property type="evidence" value="ECO:0007669"/>
    <property type="project" value="InterPro"/>
</dbReference>
<evidence type="ECO:0000256" key="2">
    <source>
        <dbReference type="ARBA" id="ARBA00006939"/>
    </source>
</evidence>
<sequence>MASTPIKFISIFFSSSPPSHPKSYRWPPKNARRKQATCLPEQPWHKFPFTGFVAMLSAILTLMVDSLATSLYSQKHNGILTEKVGGGHQEVGVVGSGGHFHGRHHSGGIKEGAQGVHSCCVLELGIIVHSVVIGLSMGASNNTCTIKPPVAALCFHQMFEGMGLGGCILQELPQSPKQDRGRAPEACARSWCAQCTVSSTQSGMDRDMWYGGLLNGYSDNSPTALIVVGVLNASSVGLLNDMALVDLLAADFMGNKLQENFKLQMWAFVAVLLGAGGRSLVAKWA</sequence>
<comment type="caution">
    <text evidence="9">The sequence shown here is derived from an EMBL/GenBank/DDBJ whole genome shotgun (WGS) entry which is preliminary data.</text>
</comment>
<protein>
    <submittedName>
        <fullName evidence="9">Zinc transporter 10</fullName>
    </submittedName>
</protein>
<feature type="transmembrane region" description="Helical" evidence="8">
    <location>
        <begin position="263"/>
        <end position="281"/>
    </location>
</feature>
<keyword evidence="3 8" id="KW-0813">Transport</keyword>
<dbReference type="NCBIfam" id="TIGR00820">
    <property type="entry name" value="zip"/>
    <property type="match status" value="1"/>
</dbReference>
<comment type="similarity">
    <text evidence="2 8">Belongs to the ZIP transporter (TC 2.A.5) family.</text>
</comment>
<gene>
    <name evidence="9" type="ORF">Acr_00g0048230</name>
</gene>
<dbReference type="AlphaFoldDB" id="A0A7J0DLW7"/>
<keyword evidence="6 8" id="KW-0406">Ion transport</keyword>
<evidence type="ECO:0000256" key="8">
    <source>
        <dbReference type="RuleBase" id="RU362088"/>
    </source>
</evidence>
<dbReference type="Proteomes" id="UP000585474">
    <property type="component" value="Unassembled WGS sequence"/>
</dbReference>
<evidence type="ECO:0000256" key="7">
    <source>
        <dbReference type="ARBA" id="ARBA00023136"/>
    </source>
</evidence>
<evidence type="ECO:0000256" key="5">
    <source>
        <dbReference type="ARBA" id="ARBA00022989"/>
    </source>
</evidence>
<dbReference type="InterPro" id="IPR004698">
    <property type="entry name" value="Zn/Fe_permease_fun/pln"/>
</dbReference>
<keyword evidence="7 8" id="KW-0472">Membrane</keyword>
<proteinExistence type="inferred from homology"/>
<name>A0A7J0DLW7_9ERIC</name>
<comment type="caution">
    <text evidence="8">Lacks conserved residue(s) required for the propagation of feature annotation.</text>
</comment>
<evidence type="ECO:0000313" key="9">
    <source>
        <dbReference type="EMBL" id="GFS36836.1"/>
    </source>
</evidence>
<evidence type="ECO:0000256" key="6">
    <source>
        <dbReference type="ARBA" id="ARBA00023065"/>
    </source>
</evidence>
<evidence type="ECO:0000256" key="3">
    <source>
        <dbReference type="ARBA" id="ARBA00022448"/>
    </source>
</evidence>
<dbReference type="InterPro" id="IPR003689">
    <property type="entry name" value="ZIP"/>
</dbReference>
<comment type="subcellular location">
    <subcellularLocation>
        <location evidence="1 8">Membrane</location>
        <topology evidence="1 8">Multi-pass membrane protein</topology>
    </subcellularLocation>
</comment>
<dbReference type="Pfam" id="PF02535">
    <property type="entry name" value="Zip"/>
    <property type="match status" value="2"/>
</dbReference>
<evidence type="ECO:0000313" key="10">
    <source>
        <dbReference type="Proteomes" id="UP000585474"/>
    </source>
</evidence>
<keyword evidence="4 8" id="KW-0812">Transmembrane</keyword>
<keyword evidence="10" id="KW-1185">Reference proteome</keyword>
<dbReference type="EMBL" id="BJWL01000266">
    <property type="protein sequence ID" value="GFS36836.1"/>
    <property type="molecule type" value="Genomic_DNA"/>
</dbReference>
<evidence type="ECO:0000256" key="4">
    <source>
        <dbReference type="ARBA" id="ARBA00022692"/>
    </source>
</evidence>
<accession>A0A7J0DLW7</accession>
<reference evidence="10" key="1">
    <citation type="submission" date="2019-07" db="EMBL/GenBank/DDBJ databases">
        <title>De Novo Assembly of kiwifruit Actinidia rufa.</title>
        <authorList>
            <person name="Sugita-Konishi S."/>
            <person name="Sato K."/>
            <person name="Mori E."/>
            <person name="Abe Y."/>
            <person name="Kisaki G."/>
            <person name="Hamano K."/>
            <person name="Suezawa K."/>
            <person name="Otani M."/>
            <person name="Fukuda T."/>
            <person name="Manabe T."/>
            <person name="Gomi K."/>
            <person name="Tabuchi M."/>
            <person name="Akimitsu K."/>
            <person name="Kataoka I."/>
        </authorList>
    </citation>
    <scope>NUCLEOTIDE SEQUENCE [LARGE SCALE GENOMIC DNA]</scope>
    <source>
        <strain evidence="10">cv. Fuchu</strain>
    </source>
</reference>
<evidence type="ECO:0000256" key="1">
    <source>
        <dbReference type="ARBA" id="ARBA00004141"/>
    </source>
</evidence>
<keyword evidence="5 8" id="KW-1133">Transmembrane helix</keyword>
<dbReference type="PANTHER" id="PTHR11040">
    <property type="entry name" value="ZINC/IRON TRANSPORTER"/>
    <property type="match status" value="1"/>
</dbReference>